<protein>
    <submittedName>
        <fullName evidence="1">Uncharacterized protein</fullName>
    </submittedName>
</protein>
<evidence type="ECO:0000313" key="1">
    <source>
        <dbReference type="EMBL" id="KAI3708238.1"/>
    </source>
</evidence>
<accession>A0ACB9AEG4</accession>
<dbReference type="EMBL" id="CM042015">
    <property type="protein sequence ID" value="KAI3708238.1"/>
    <property type="molecule type" value="Genomic_DNA"/>
</dbReference>
<comment type="caution">
    <text evidence="1">The sequence shown here is derived from an EMBL/GenBank/DDBJ whole genome shotgun (WGS) entry which is preliminary data.</text>
</comment>
<name>A0ACB9AEG4_CICIN</name>
<dbReference type="Proteomes" id="UP001055811">
    <property type="component" value="Linkage Group LG07"/>
</dbReference>
<proteinExistence type="predicted"/>
<reference evidence="1 2" key="2">
    <citation type="journal article" date="2022" name="Mol. Ecol. Resour.">
        <title>The genomes of chicory, endive, great burdock and yacon provide insights into Asteraceae paleo-polyploidization history and plant inulin production.</title>
        <authorList>
            <person name="Fan W."/>
            <person name="Wang S."/>
            <person name="Wang H."/>
            <person name="Wang A."/>
            <person name="Jiang F."/>
            <person name="Liu H."/>
            <person name="Zhao H."/>
            <person name="Xu D."/>
            <person name="Zhang Y."/>
        </authorList>
    </citation>
    <scope>NUCLEOTIDE SEQUENCE [LARGE SCALE GENOMIC DNA]</scope>
    <source>
        <strain evidence="2">cv. Punajuju</strain>
        <tissue evidence="1">Leaves</tissue>
    </source>
</reference>
<sequence length="69" mass="7966">MEFIQEATLLPTPLSNFAFMIPKLCLSAFNHTPSPPTKALISPSFTSNSFWNANEEEIRRLRWTEVCRH</sequence>
<keyword evidence="2" id="KW-1185">Reference proteome</keyword>
<reference evidence="2" key="1">
    <citation type="journal article" date="2022" name="Mol. Ecol. Resour.">
        <title>The genomes of chicory, endive, great burdock and yacon provide insights into Asteraceae palaeo-polyploidization history and plant inulin production.</title>
        <authorList>
            <person name="Fan W."/>
            <person name="Wang S."/>
            <person name="Wang H."/>
            <person name="Wang A."/>
            <person name="Jiang F."/>
            <person name="Liu H."/>
            <person name="Zhao H."/>
            <person name="Xu D."/>
            <person name="Zhang Y."/>
        </authorList>
    </citation>
    <scope>NUCLEOTIDE SEQUENCE [LARGE SCALE GENOMIC DNA]</scope>
    <source>
        <strain evidence="2">cv. Punajuju</strain>
    </source>
</reference>
<gene>
    <name evidence="1" type="ORF">L2E82_37403</name>
</gene>
<organism evidence="1 2">
    <name type="scientific">Cichorium intybus</name>
    <name type="common">Chicory</name>
    <dbReference type="NCBI Taxonomy" id="13427"/>
    <lineage>
        <taxon>Eukaryota</taxon>
        <taxon>Viridiplantae</taxon>
        <taxon>Streptophyta</taxon>
        <taxon>Embryophyta</taxon>
        <taxon>Tracheophyta</taxon>
        <taxon>Spermatophyta</taxon>
        <taxon>Magnoliopsida</taxon>
        <taxon>eudicotyledons</taxon>
        <taxon>Gunneridae</taxon>
        <taxon>Pentapetalae</taxon>
        <taxon>asterids</taxon>
        <taxon>campanulids</taxon>
        <taxon>Asterales</taxon>
        <taxon>Asteraceae</taxon>
        <taxon>Cichorioideae</taxon>
        <taxon>Cichorieae</taxon>
        <taxon>Cichoriinae</taxon>
        <taxon>Cichorium</taxon>
    </lineage>
</organism>
<evidence type="ECO:0000313" key="2">
    <source>
        <dbReference type="Proteomes" id="UP001055811"/>
    </source>
</evidence>